<feature type="compositionally biased region" description="Acidic residues" evidence="1">
    <location>
        <begin position="105"/>
        <end position="122"/>
    </location>
</feature>
<organism evidence="3 4">
    <name type="scientific">Lolium multiflorum</name>
    <name type="common">Italian ryegrass</name>
    <name type="synonym">Lolium perenne subsp. multiflorum</name>
    <dbReference type="NCBI Taxonomy" id="4521"/>
    <lineage>
        <taxon>Eukaryota</taxon>
        <taxon>Viridiplantae</taxon>
        <taxon>Streptophyta</taxon>
        <taxon>Embryophyta</taxon>
        <taxon>Tracheophyta</taxon>
        <taxon>Spermatophyta</taxon>
        <taxon>Magnoliopsida</taxon>
        <taxon>Liliopsida</taxon>
        <taxon>Poales</taxon>
        <taxon>Poaceae</taxon>
        <taxon>BOP clade</taxon>
        <taxon>Pooideae</taxon>
        <taxon>Poodae</taxon>
        <taxon>Poeae</taxon>
        <taxon>Poeae Chloroplast Group 2 (Poeae type)</taxon>
        <taxon>Loliodinae</taxon>
        <taxon>Loliinae</taxon>
        <taxon>Lolium</taxon>
    </lineage>
</organism>
<comment type="caution">
    <text evidence="3">The sequence shown here is derived from an EMBL/GenBank/DDBJ whole genome shotgun (WGS) entry which is preliminary data.</text>
</comment>
<dbReference type="GO" id="GO:0031047">
    <property type="term" value="P:regulatory ncRNA-mediated gene silencing"/>
    <property type="evidence" value="ECO:0007669"/>
    <property type="project" value="InterPro"/>
</dbReference>
<keyword evidence="4" id="KW-1185">Reference proteome</keyword>
<sequence length="481" mass="53694">MKRVRGDEPEASAVVNVDRSDGDAPVVVDAAEAGSSSGTSRAALRRAVTVEGSAQPAVVAVADEANGDVLAPAAQADDQGFDPNDPFYRHSRQYRELYGPRECDEFEEEASDNCSEEDSDDIGSDKEDRDRKSRFVLKKLKTGQIPFRRDGKPNCPFCGRVFPKDIESLIQHATGVGKGSAHKHKAASKAKHAAFGKFLRDYVKTGLIPLVGPAVGLTRILTRVLTSDVIPCYYRPYFLQKYGVETSDRTTFEVALRTKDGHAFVVNVTNRAGRTYINGRFWNEFARVYNFKVGMELIFRINSSGQDTLVITGTEPLIHPAYYQLSRTKRDIVDSLSTTDGTMINWRMMHTVILQVDNLDYLVEYHNAGDYDQGALVVPMLHTLNWTNSENYNKHVKIPSRLVPKDMEQYGAISIVCHPSTLVRASYAISSDDGRLCVSGWKEFMDKEKHLEMGDKMLFLLYLGNAGVYLFATHVPEIDLE</sequence>
<dbReference type="InterPro" id="IPR005381">
    <property type="entry name" value="Znf-XS_domain"/>
</dbReference>
<evidence type="ECO:0000256" key="1">
    <source>
        <dbReference type="SAM" id="MobiDB-lite"/>
    </source>
</evidence>
<name>A0AAD8R292_LOLMU</name>
<feature type="region of interest" description="Disordered" evidence="1">
    <location>
        <begin position="1"/>
        <end position="22"/>
    </location>
</feature>
<dbReference type="EMBL" id="JAUUTY010000007">
    <property type="protein sequence ID" value="KAK1612477.1"/>
    <property type="molecule type" value="Genomic_DNA"/>
</dbReference>
<reference evidence="3" key="1">
    <citation type="submission" date="2023-07" db="EMBL/GenBank/DDBJ databases">
        <title>A chromosome-level genome assembly of Lolium multiflorum.</title>
        <authorList>
            <person name="Chen Y."/>
            <person name="Copetti D."/>
            <person name="Kolliker R."/>
            <person name="Studer B."/>
        </authorList>
    </citation>
    <scope>NUCLEOTIDE SEQUENCE</scope>
    <source>
        <strain evidence="3">02402/16</strain>
        <tissue evidence="3">Leaf</tissue>
    </source>
</reference>
<evidence type="ECO:0000259" key="2">
    <source>
        <dbReference type="Pfam" id="PF03470"/>
    </source>
</evidence>
<feature type="region of interest" description="Disordered" evidence="1">
    <location>
        <begin position="105"/>
        <end position="130"/>
    </location>
</feature>
<evidence type="ECO:0000313" key="4">
    <source>
        <dbReference type="Proteomes" id="UP001231189"/>
    </source>
</evidence>
<dbReference type="Pfam" id="PF03470">
    <property type="entry name" value="zf-XS"/>
    <property type="match status" value="1"/>
</dbReference>
<gene>
    <name evidence="3" type="ORF">QYE76_036150</name>
</gene>
<protein>
    <recommendedName>
        <fullName evidence="2">Zinc finger-XS domain-containing protein</fullName>
    </recommendedName>
</protein>
<proteinExistence type="predicted"/>
<accession>A0AAD8R292</accession>
<dbReference type="Proteomes" id="UP001231189">
    <property type="component" value="Unassembled WGS sequence"/>
</dbReference>
<dbReference type="AlphaFoldDB" id="A0AAD8R292"/>
<evidence type="ECO:0000313" key="3">
    <source>
        <dbReference type="EMBL" id="KAK1612477.1"/>
    </source>
</evidence>
<feature type="domain" description="Zinc finger-XS" evidence="2">
    <location>
        <begin position="155"/>
        <end position="195"/>
    </location>
</feature>